<dbReference type="PANTHER" id="PTHR43775:SF37">
    <property type="entry name" value="SI:DKEY-61P9.11"/>
    <property type="match status" value="1"/>
</dbReference>
<dbReference type="Gene3D" id="3.10.129.110">
    <property type="entry name" value="Polyketide synthase dehydratase"/>
    <property type="match status" value="1"/>
</dbReference>
<dbReference type="InterPro" id="IPR029058">
    <property type="entry name" value="AB_hydrolase_fold"/>
</dbReference>
<dbReference type="InterPro" id="IPR016039">
    <property type="entry name" value="Thiolase-like"/>
</dbReference>
<dbReference type="EMBL" id="JAACFV010000013">
    <property type="protein sequence ID" value="KAF7512317.1"/>
    <property type="molecule type" value="Genomic_DNA"/>
</dbReference>
<dbReference type="PROSITE" id="PS00012">
    <property type="entry name" value="PHOSPHOPANTETHEINE"/>
    <property type="match status" value="1"/>
</dbReference>
<dbReference type="GO" id="GO:0044550">
    <property type="term" value="P:secondary metabolite biosynthetic process"/>
    <property type="evidence" value="ECO:0007669"/>
    <property type="project" value="TreeGrafter"/>
</dbReference>
<dbReference type="InterPro" id="IPR049900">
    <property type="entry name" value="PKS_mFAS_DH"/>
</dbReference>
<dbReference type="OrthoDB" id="329835at2759"/>
<sequence length="2029" mass="221124">MVAQNSPALSRRRVVLFGGQGSLSLFSSSAASCAENDARSSVSGAELVSRCHAVFLAECRSLDTHTKVVVGLDPTQFTNLGDFLKPPPQFHHNGVVQATTICLYQLLRYLAEMEQASLGLNCPTDQVLETTGFCSGLIAAAVVASSNSASEFLKFGIEAFRLAFWIGYRSVIESKKQAQPQNLEAPLSLVVIGLTHEEVEEDLKKFCTQTDTRSLRISAISSTKVVSLSGLAQDLTAFQRHLEHVSLTKFAHVHAWYHGGEQLMSVAESIAQDVHERNIGFPTFSDLKRPIRSTLDGILLDVRKIGGMSFAQWVTRHLLIYPVDWIKTTRGISAAIHRSLESHGEAGIEVVSFGPSSTSLLDSIKSQAFHSKVTFSDSSSFGATEQQSKSSAQQDGIAIVGMGIEFPKSKGHKGLWKTLSEGLCAVQDIPESRFDNTSYYSNDDVHKPRTMPVRHGAFLEDVWSFDNAFFNISPREALSMDPQQRVLLRVAQAALEDAGYVGDATPSFQRASFGCYIGVATGDYTDNLRNDIDVFYSPGTLRAFHSGRISFFHKLSGPSIVTDTACSSSLVAIYQACRALQNEDCTAAIAGGVNVICSPDMYLGLARGHFLSPTGTCKPFDVTADGYGRAEGCGIFVLKRLADAKAENDRIYGIIRGVEVNQSGTSHSITHPHSETQASLFSKILVRTEVDPSSVSVVEAHGTGTQAGDVRELASIRNAFANSHSTLNPLVVSSIKGNIGHCEAASGAAGLAKLLLMLRNNEIPSQAGLNQLNPALGDLDNAGIVIPMTSRTWDQASLQPRRALLNNFGAAGSNVSLLLEEMLEIPKDDQDLDDRSAYVFNLSAKSKNALQVSISQHRQFFEQMSPQSPLRDVCYTATARRQTYSHRISIACASLADLRTKIENVDISMLKPAEGSQGIVFVFSGQGSLYPGMGKELMDTCPLFKKLILKCDNIIQDLGFSSILDFLHSNDKTVSQSPQLDDRIIISQCACVSLEYALAKLMISWNIVPDLAIGHSLGEYAALAISGAMTLEKTLYIVANRARLMVDHCQSNVSGMVACQLSPSKVETMLLQSERFSQLTVACRNSLDDCVVAGTLAQLTAFEELCASLKVRSKRLDVPYAFHSPSMNPIVQPLKDLGRAIHWSPPTVPVVSNVFGRLFGNEDFTADYFALHARQPVRFTEGIQGLHKTGAFDGAVLIEIGPHPITLPMLRSILQTTSCTYLHTLQKTLSPWASLSETLGQLFLTQDKLNWRQIFDGERVNMIDLPGHPLAMTSIAIPFQEASQTTHNPEDTSSSYTNTGFDLLPKLLKSQPSTSDGTFLFQTTLAILGPLIAGHNVAGAAICPASVFHELVLEAAQIVMPPREDCALVVCNMSFSSPLIYEPEAGATLVNVKLSRSDDNGTAQVKITVIPVKSQGGTDCCTASVATKDRQELSQSSLKDAAIVKRQSQYLLSETNPLNIFHTKLLYETIFTRVVKYSSEYQTLKNLGVSDSNLEGIGAFKLSPDARTETFVSPPVFIDTLLHAAGFIANLGVQSDQVCICGHVDSIHILDRDVNYRDTYTVYCSLVDVVKGILADTYALNSAGKAVAIVRGMEFKRIRLSTFQNLLRHSNHLSSAGQSSPEEQVEVPQIGTPETIDSYHGATVADGDNPRETVKGDLVRIVSDLYGSSEQELSYSEPLDALGIDSLMQIEIASKIKQSFPGNNMDHSRFLQCSTLQEMEDTFFQLLDGSSNSDDVKTTNPQNITKSVEIQVPWPDAVSTRRNRSLQLSGTQVLSANPVVLHDPHSMEAPLCLIHDGSGQISLYARICNSDRKILAFYDPSVDGEITCVSSLEQMAERYVSRLYTSEISSLIIGGWSFGGVVAYEATRRLSDAGFHVKGLILIDSPCPGNHAPLPETVIAHVVQSATLKTTANRGYSTESLTVEFQRNAALLANYLPTPFTAEQRRKIKTVFLRSQETFDTQATCNVRYDWLSSQEARDVALDGWKRLVGPNTDTLLIPGNHFEPFALENITQTSAQIMTACRLIARDG</sequence>
<accession>A0A8H7AST5</accession>
<dbReference type="InterPro" id="IPR001031">
    <property type="entry name" value="Thioesterase"/>
</dbReference>
<feature type="region of interest" description="N-terminal hotdog fold" evidence="4">
    <location>
        <begin position="1305"/>
        <end position="1432"/>
    </location>
</feature>
<dbReference type="PROSITE" id="PS50075">
    <property type="entry name" value="CARRIER"/>
    <property type="match status" value="1"/>
</dbReference>
<dbReference type="Pfam" id="PF02801">
    <property type="entry name" value="Ketoacyl-synt_C"/>
    <property type="match status" value="1"/>
</dbReference>
<dbReference type="Pfam" id="PF00109">
    <property type="entry name" value="ketoacyl-synt"/>
    <property type="match status" value="1"/>
</dbReference>
<dbReference type="InterPro" id="IPR016036">
    <property type="entry name" value="Malonyl_transacylase_ACP-bd"/>
</dbReference>
<dbReference type="InterPro" id="IPR032088">
    <property type="entry name" value="SAT"/>
</dbReference>
<dbReference type="InterPro" id="IPR042104">
    <property type="entry name" value="PKS_dehydratase_sf"/>
</dbReference>
<evidence type="ECO:0000256" key="2">
    <source>
        <dbReference type="ARBA" id="ARBA00022553"/>
    </source>
</evidence>
<dbReference type="InterPro" id="IPR001227">
    <property type="entry name" value="Ac_transferase_dom_sf"/>
</dbReference>
<feature type="region of interest" description="C-terminal hotdog fold" evidence="4">
    <location>
        <begin position="1457"/>
        <end position="1604"/>
    </location>
</feature>
<dbReference type="Pfam" id="PF00975">
    <property type="entry name" value="Thioesterase"/>
    <property type="match status" value="1"/>
</dbReference>
<dbReference type="Gene3D" id="3.40.366.10">
    <property type="entry name" value="Malonyl-Coenzyme A Acyl Carrier Protein, domain 2"/>
    <property type="match status" value="3"/>
</dbReference>
<evidence type="ECO:0000313" key="8">
    <source>
        <dbReference type="EMBL" id="KAF7512317.1"/>
    </source>
</evidence>
<dbReference type="PROSITE" id="PS52004">
    <property type="entry name" value="KS3_2"/>
    <property type="match status" value="1"/>
</dbReference>
<dbReference type="InterPro" id="IPR036736">
    <property type="entry name" value="ACP-like_sf"/>
</dbReference>
<dbReference type="Pfam" id="PF00698">
    <property type="entry name" value="Acyl_transf_1"/>
    <property type="match status" value="1"/>
</dbReference>
<dbReference type="SUPFAM" id="SSF47336">
    <property type="entry name" value="ACP-like"/>
    <property type="match status" value="1"/>
</dbReference>
<keyword evidence="2" id="KW-0597">Phosphoprotein</keyword>
<evidence type="ECO:0000259" key="6">
    <source>
        <dbReference type="PROSITE" id="PS52004"/>
    </source>
</evidence>
<dbReference type="GO" id="GO:0006633">
    <property type="term" value="P:fatty acid biosynthetic process"/>
    <property type="evidence" value="ECO:0007669"/>
    <property type="project" value="InterPro"/>
</dbReference>
<dbReference type="InterPro" id="IPR030918">
    <property type="entry name" value="PT_fungal_PKS"/>
</dbReference>
<dbReference type="Proteomes" id="UP000606974">
    <property type="component" value="Unassembled WGS sequence"/>
</dbReference>
<dbReference type="InterPro" id="IPR018201">
    <property type="entry name" value="Ketoacyl_synth_AS"/>
</dbReference>
<dbReference type="InterPro" id="IPR020841">
    <property type="entry name" value="PKS_Beta-ketoAc_synthase_dom"/>
</dbReference>
<dbReference type="InterPro" id="IPR009081">
    <property type="entry name" value="PP-bd_ACP"/>
</dbReference>
<dbReference type="GO" id="GO:0004312">
    <property type="term" value="F:fatty acid synthase activity"/>
    <property type="evidence" value="ECO:0007669"/>
    <property type="project" value="TreeGrafter"/>
</dbReference>
<dbReference type="Pfam" id="PF21089">
    <property type="entry name" value="PKS_DH_N"/>
    <property type="match status" value="1"/>
</dbReference>
<dbReference type="Gene3D" id="3.40.50.1820">
    <property type="entry name" value="alpha/beta hydrolase"/>
    <property type="match status" value="1"/>
</dbReference>
<feature type="active site" description="Proton acceptor; for dehydratase activity" evidence="4">
    <location>
        <position position="1335"/>
    </location>
</feature>
<organism evidence="8 9">
    <name type="scientific">Endocarpon pusillum</name>
    <dbReference type="NCBI Taxonomy" id="364733"/>
    <lineage>
        <taxon>Eukaryota</taxon>
        <taxon>Fungi</taxon>
        <taxon>Dikarya</taxon>
        <taxon>Ascomycota</taxon>
        <taxon>Pezizomycotina</taxon>
        <taxon>Eurotiomycetes</taxon>
        <taxon>Chaetothyriomycetidae</taxon>
        <taxon>Verrucariales</taxon>
        <taxon>Verrucariaceae</taxon>
        <taxon>Endocarpon</taxon>
    </lineage>
</organism>
<evidence type="ECO:0000256" key="3">
    <source>
        <dbReference type="ARBA" id="ARBA00022679"/>
    </source>
</evidence>
<keyword evidence="1" id="KW-0596">Phosphopantetheine</keyword>
<dbReference type="PROSITE" id="PS52019">
    <property type="entry name" value="PKS_MFAS_DH"/>
    <property type="match status" value="1"/>
</dbReference>
<evidence type="ECO:0000259" key="5">
    <source>
        <dbReference type="PROSITE" id="PS50075"/>
    </source>
</evidence>
<feature type="domain" description="Carrier" evidence="5">
    <location>
        <begin position="1649"/>
        <end position="1727"/>
    </location>
</feature>
<dbReference type="SMART" id="SM00825">
    <property type="entry name" value="PKS_KS"/>
    <property type="match status" value="1"/>
</dbReference>
<evidence type="ECO:0000259" key="7">
    <source>
        <dbReference type="PROSITE" id="PS52019"/>
    </source>
</evidence>
<dbReference type="Gene3D" id="3.40.47.10">
    <property type="match status" value="1"/>
</dbReference>
<dbReference type="SUPFAM" id="SSF53901">
    <property type="entry name" value="Thiolase-like"/>
    <property type="match status" value="1"/>
</dbReference>
<dbReference type="Gene3D" id="1.10.1200.10">
    <property type="entry name" value="ACP-like"/>
    <property type="match status" value="1"/>
</dbReference>
<dbReference type="Gene3D" id="3.30.70.250">
    <property type="entry name" value="Malonyl-CoA ACP transacylase, ACP-binding"/>
    <property type="match status" value="1"/>
</dbReference>
<dbReference type="SUPFAM" id="SSF55048">
    <property type="entry name" value="Probable ACP-binding domain of malonyl-CoA ACP transacylase"/>
    <property type="match status" value="1"/>
</dbReference>
<dbReference type="GO" id="GO:0004315">
    <property type="term" value="F:3-oxoacyl-[acyl-carrier-protein] synthase activity"/>
    <property type="evidence" value="ECO:0007669"/>
    <property type="project" value="InterPro"/>
</dbReference>
<dbReference type="Pfam" id="PF22621">
    <property type="entry name" value="CurL-like_PKS_C"/>
    <property type="match status" value="1"/>
</dbReference>
<dbReference type="InterPro" id="IPR049552">
    <property type="entry name" value="PKS_DH_N"/>
</dbReference>
<keyword evidence="3" id="KW-0808">Transferase</keyword>
<feature type="active site" description="Proton donor; for dehydratase activity" evidence="4">
    <location>
        <position position="1519"/>
    </location>
</feature>
<dbReference type="Gene3D" id="3.30.70.3290">
    <property type="match status" value="1"/>
</dbReference>
<dbReference type="NCBIfam" id="TIGR04532">
    <property type="entry name" value="PT_fungal_PKS"/>
    <property type="match status" value="1"/>
</dbReference>
<dbReference type="InterPro" id="IPR014043">
    <property type="entry name" value="Acyl_transferase_dom"/>
</dbReference>
<keyword evidence="9" id="KW-1185">Reference proteome</keyword>
<dbReference type="PROSITE" id="PS00606">
    <property type="entry name" value="KS3_1"/>
    <property type="match status" value="1"/>
</dbReference>
<protein>
    <recommendedName>
        <fullName evidence="10">Carrier domain-containing protein</fullName>
    </recommendedName>
</protein>
<dbReference type="InterPro" id="IPR016035">
    <property type="entry name" value="Acyl_Trfase/lysoPLipase"/>
</dbReference>
<dbReference type="SUPFAM" id="SSF53474">
    <property type="entry name" value="alpha/beta-Hydrolases"/>
    <property type="match status" value="1"/>
</dbReference>
<evidence type="ECO:0000256" key="4">
    <source>
        <dbReference type="PROSITE-ProRule" id="PRU01363"/>
    </source>
</evidence>
<dbReference type="InterPro" id="IPR014030">
    <property type="entry name" value="Ketoacyl_synth_N"/>
</dbReference>
<comment type="caution">
    <text evidence="8">The sequence shown here is derived from an EMBL/GenBank/DDBJ whole genome shotgun (WGS) entry which is preliminary data.</text>
</comment>
<name>A0A8H7AST5_9EURO</name>
<evidence type="ECO:0000313" key="9">
    <source>
        <dbReference type="Proteomes" id="UP000606974"/>
    </source>
</evidence>
<dbReference type="Pfam" id="PF14765">
    <property type="entry name" value="PS-DH"/>
    <property type="match status" value="1"/>
</dbReference>
<dbReference type="InterPro" id="IPR006162">
    <property type="entry name" value="Ppantetheine_attach_site"/>
</dbReference>
<dbReference type="SMART" id="SM00827">
    <property type="entry name" value="PKS_AT"/>
    <property type="match status" value="1"/>
</dbReference>
<evidence type="ECO:0008006" key="10">
    <source>
        <dbReference type="Google" id="ProtNLM"/>
    </source>
</evidence>
<dbReference type="Pfam" id="PF16073">
    <property type="entry name" value="SAT"/>
    <property type="match status" value="1"/>
</dbReference>
<feature type="domain" description="PKS/mFAS DH" evidence="7">
    <location>
        <begin position="1305"/>
        <end position="1604"/>
    </location>
</feature>
<dbReference type="PANTHER" id="PTHR43775">
    <property type="entry name" value="FATTY ACID SYNTHASE"/>
    <property type="match status" value="1"/>
</dbReference>
<dbReference type="CDD" id="cd00833">
    <property type="entry name" value="PKS"/>
    <property type="match status" value="1"/>
</dbReference>
<gene>
    <name evidence="8" type="ORF">GJ744_001885</name>
</gene>
<dbReference type="SUPFAM" id="SSF52151">
    <property type="entry name" value="FabD/lysophospholipase-like"/>
    <property type="match status" value="1"/>
</dbReference>
<dbReference type="Pfam" id="PF00550">
    <property type="entry name" value="PP-binding"/>
    <property type="match status" value="1"/>
</dbReference>
<dbReference type="InterPro" id="IPR014031">
    <property type="entry name" value="Ketoacyl_synth_C"/>
</dbReference>
<dbReference type="InterPro" id="IPR050091">
    <property type="entry name" value="PKS_NRPS_Biosynth_Enz"/>
</dbReference>
<proteinExistence type="predicted"/>
<reference evidence="8" key="1">
    <citation type="submission" date="2020-02" db="EMBL/GenBank/DDBJ databases">
        <authorList>
            <person name="Palmer J.M."/>
        </authorList>
    </citation>
    <scope>NUCLEOTIDE SEQUENCE</scope>
    <source>
        <strain evidence="8">EPUS1.4</strain>
        <tissue evidence="8">Thallus</tissue>
    </source>
</reference>
<evidence type="ECO:0000256" key="1">
    <source>
        <dbReference type="ARBA" id="ARBA00022450"/>
    </source>
</evidence>
<feature type="domain" description="Ketosynthase family 3 (KS3)" evidence="6">
    <location>
        <begin position="394"/>
        <end position="821"/>
    </location>
</feature>
<dbReference type="InterPro" id="IPR049551">
    <property type="entry name" value="PKS_DH_C"/>
</dbReference>